<evidence type="ECO:0000313" key="1">
    <source>
        <dbReference type="EMBL" id="PXW97959.1"/>
    </source>
</evidence>
<accession>A0A318HB76</accession>
<comment type="caution">
    <text evidence="1">The sequence shown here is derived from an EMBL/GenBank/DDBJ whole genome shotgun (WGS) entry which is preliminary data.</text>
</comment>
<dbReference type="Pfam" id="PF09493">
    <property type="entry name" value="DUF2389"/>
    <property type="match status" value="1"/>
</dbReference>
<dbReference type="EMBL" id="QJJS01000003">
    <property type="protein sequence ID" value="PXW97959.1"/>
    <property type="molecule type" value="Genomic_DNA"/>
</dbReference>
<sequence length="80" mass="9210">MPAKLAPMNPLHPKKLLLTKWTAVAPVARQKHFLVSKVIVPELPGQALEQVEIEAVHSKASRRIDWRELRDPSKWRQGWV</sequence>
<keyword evidence="2" id="KW-1185">Reference proteome</keyword>
<organism evidence="1 2">
    <name type="scientific">Sphaerotilus hippei</name>
    <dbReference type="NCBI Taxonomy" id="744406"/>
    <lineage>
        <taxon>Bacteria</taxon>
        <taxon>Pseudomonadati</taxon>
        <taxon>Pseudomonadota</taxon>
        <taxon>Betaproteobacteria</taxon>
        <taxon>Burkholderiales</taxon>
        <taxon>Sphaerotilaceae</taxon>
        <taxon>Sphaerotilus</taxon>
    </lineage>
</organism>
<reference evidence="1 2" key="1">
    <citation type="submission" date="2018-05" db="EMBL/GenBank/DDBJ databases">
        <title>Genomic Encyclopedia of Type Strains, Phase IV (KMG-IV): sequencing the most valuable type-strain genomes for metagenomic binning, comparative biology and taxonomic classification.</title>
        <authorList>
            <person name="Goeker M."/>
        </authorList>
    </citation>
    <scope>NUCLEOTIDE SEQUENCE [LARGE SCALE GENOMIC DNA]</scope>
    <source>
        <strain evidence="1 2">DSM 566</strain>
    </source>
</reference>
<dbReference type="AlphaFoldDB" id="A0A318HB76"/>
<evidence type="ECO:0008006" key="3">
    <source>
        <dbReference type="Google" id="ProtNLM"/>
    </source>
</evidence>
<dbReference type="Proteomes" id="UP000247811">
    <property type="component" value="Unassembled WGS sequence"/>
</dbReference>
<dbReference type="NCBIfam" id="TIGR02450">
    <property type="entry name" value="TIGR02450 family Trp-rich protein"/>
    <property type="match status" value="1"/>
</dbReference>
<name>A0A318HB76_9BURK</name>
<proteinExistence type="predicted"/>
<gene>
    <name evidence="1" type="ORF">C7444_10350</name>
</gene>
<protein>
    <recommendedName>
        <fullName evidence="3">TIGR02450 family Trp-rich protein</fullName>
    </recommendedName>
</protein>
<dbReference type="InterPro" id="IPR012663">
    <property type="entry name" value="CHP02450_Tryp"/>
</dbReference>
<evidence type="ECO:0000313" key="2">
    <source>
        <dbReference type="Proteomes" id="UP000247811"/>
    </source>
</evidence>